<keyword evidence="3" id="KW-1185">Reference proteome</keyword>
<feature type="region of interest" description="Disordered" evidence="1">
    <location>
        <begin position="1"/>
        <end position="354"/>
    </location>
</feature>
<feature type="compositionally biased region" description="Basic and acidic residues" evidence="1">
    <location>
        <begin position="260"/>
        <end position="283"/>
    </location>
</feature>
<protein>
    <recommendedName>
        <fullName evidence="4">Annexin ANXC4</fullName>
    </recommendedName>
</protein>
<feature type="compositionally biased region" description="Low complexity" evidence="1">
    <location>
        <begin position="11"/>
        <end position="21"/>
    </location>
</feature>
<name>A0ABR3ZMG8_9PEZI</name>
<feature type="region of interest" description="Disordered" evidence="1">
    <location>
        <begin position="396"/>
        <end position="415"/>
    </location>
</feature>
<evidence type="ECO:0000313" key="3">
    <source>
        <dbReference type="Proteomes" id="UP001583280"/>
    </source>
</evidence>
<proteinExistence type="predicted"/>
<dbReference type="EMBL" id="JAWDJO010000011">
    <property type="protein sequence ID" value="KAL1900694.1"/>
    <property type="molecule type" value="Genomic_DNA"/>
</dbReference>
<dbReference type="Gene3D" id="1.10.220.10">
    <property type="entry name" value="Annexin"/>
    <property type="match status" value="2"/>
</dbReference>
<reference evidence="2 3" key="1">
    <citation type="journal article" date="2024" name="IMA Fungus">
        <title>IMA Genome - F19 : A genome assembly and annotation guide to empower mycologists, including annotated draft genome sequences of Ceratocystis pirilliformis, Diaporthe australafricana, Fusarium ophioides, Paecilomyces lecythidis, and Sporothrix stenoceras.</title>
        <authorList>
            <person name="Aylward J."/>
            <person name="Wilson A.M."/>
            <person name="Visagie C.M."/>
            <person name="Spraker J."/>
            <person name="Barnes I."/>
            <person name="Buitendag C."/>
            <person name="Ceriani C."/>
            <person name="Del Mar Angel L."/>
            <person name="du Plessis D."/>
            <person name="Fuchs T."/>
            <person name="Gasser K."/>
            <person name="Kramer D."/>
            <person name="Li W."/>
            <person name="Munsamy K."/>
            <person name="Piso A."/>
            <person name="Price J.L."/>
            <person name="Sonnekus B."/>
            <person name="Thomas C."/>
            <person name="van der Nest A."/>
            <person name="van Dijk A."/>
            <person name="van Heerden A."/>
            <person name="van Vuuren N."/>
            <person name="Yilmaz N."/>
            <person name="Duong T.A."/>
            <person name="van der Merwe N.A."/>
            <person name="Wingfield M.J."/>
            <person name="Wingfield B.D."/>
        </authorList>
    </citation>
    <scope>NUCLEOTIDE SEQUENCE [LARGE SCALE GENOMIC DNA]</scope>
    <source>
        <strain evidence="2 3">CMW 12675</strain>
    </source>
</reference>
<evidence type="ECO:0000313" key="2">
    <source>
        <dbReference type="EMBL" id="KAL1900694.1"/>
    </source>
</evidence>
<sequence>MSSSLGGGISSSGNSRGSRSSVAHARTKLSLPLDDSDNDIAYMPTPSTMSHTRTRKPLDLDSDDESLSATMFNGSYMEDNMSAVSYHRSRHGSIDDRQRDREPERVRQKELGRQENSRSRNRPRDHHLDIDRNEREDNHGARGSTGGGFVAPYPEQYDIPTGGSCDYYDNKATPYPPQPQDNYHQELPAPQHNQGANYRQRASPAPEREKPRSSPHRHQASIANETGYQSDRHSRRRDREADAPLLPPRPDSRTAQSISRPRESSRHRDRSRRNSSDHRDISRSRHGSSSKSRPSTHASHLTYGEEDAIASSDDEEFDGHSGRKNYGHRLSVSHPEDEERRRRWSSGTGARPDIPKAHGALLAEDVDGHHRASRSHSRSLSVTHLVNRPLLTIDNSESSRRHARRHSSVSLAAPSPMLEPYRGTWQESSPMPSPILRNGPRQQLDSQIPEMSLNESPPEQPRRARFFHDATDYTVQIANAIKDARRPPDTATLIEVLPGLSSEQVAELSQEYRKMVTVGPQAKGVNVAKHIKMRLKDCEPNLAKACYLVTLGPWTGDAYWANFWYHGDKTRHELLIESLMGRTNAEIRKIKDSFRDKRYDNSLARCMKAELKEDKFKKAVLMVLDEGRMEDKDPDGRLVNIDVHQLNKDIRTLRKSILSPSGGETAMLKIILKRNDDYLKIILTEYERSYGSNFARDALKKCGNLVGEVIAHVLNGLINKPVRDAILLHHAITSSRDPVRNELLISRLVRFHWDSAHMEEIKRQFYFRYKTEISESLRAHIPGEFGRFCRELCISRMPNSIITIKRVSELQREHSEKEAAERDKTRLRQGM</sequence>
<accession>A0ABR3ZMG8</accession>
<feature type="compositionally biased region" description="Basic and acidic residues" evidence="1">
    <location>
        <begin position="126"/>
        <end position="140"/>
    </location>
</feature>
<feature type="compositionally biased region" description="Acidic residues" evidence="1">
    <location>
        <begin position="304"/>
        <end position="317"/>
    </location>
</feature>
<organism evidence="2 3">
    <name type="scientific">Ceratocystis pirilliformis</name>
    <dbReference type="NCBI Taxonomy" id="259994"/>
    <lineage>
        <taxon>Eukaryota</taxon>
        <taxon>Fungi</taxon>
        <taxon>Dikarya</taxon>
        <taxon>Ascomycota</taxon>
        <taxon>Pezizomycotina</taxon>
        <taxon>Sordariomycetes</taxon>
        <taxon>Hypocreomycetidae</taxon>
        <taxon>Microascales</taxon>
        <taxon>Ceratocystidaceae</taxon>
        <taxon>Ceratocystis</taxon>
    </lineage>
</organism>
<dbReference type="PANTHER" id="PTHR10502:SF107">
    <property type="entry name" value="ANNEXIN ANXC4 (AFU_ORTHOLOGUE AFUA_3G07020)"/>
    <property type="match status" value="1"/>
</dbReference>
<dbReference type="SUPFAM" id="SSF47874">
    <property type="entry name" value="Annexin"/>
    <property type="match status" value="1"/>
</dbReference>
<feature type="compositionally biased region" description="Gly residues" evidence="1">
    <location>
        <begin position="1"/>
        <end position="10"/>
    </location>
</feature>
<dbReference type="InterPro" id="IPR037104">
    <property type="entry name" value="Annexin_sf"/>
</dbReference>
<dbReference type="Proteomes" id="UP001583280">
    <property type="component" value="Unassembled WGS sequence"/>
</dbReference>
<dbReference type="PANTHER" id="PTHR10502">
    <property type="entry name" value="ANNEXIN"/>
    <property type="match status" value="1"/>
</dbReference>
<comment type="caution">
    <text evidence="2">The sequence shown here is derived from an EMBL/GenBank/DDBJ whole genome shotgun (WGS) entry which is preliminary data.</text>
</comment>
<gene>
    <name evidence="2" type="ORF">Cpir12675_000828</name>
</gene>
<evidence type="ECO:0000256" key="1">
    <source>
        <dbReference type="SAM" id="MobiDB-lite"/>
    </source>
</evidence>
<feature type="compositionally biased region" description="Basic and acidic residues" evidence="1">
    <location>
        <begin position="92"/>
        <end position="118"/>
    </location>
</feature>
<evidence type="ECO:0008006" key="4">
    <source>
        <dbReference type="Google" id="ProtNLM"/>
    </source>
</evidence>